<evidence type="ECO:0000256" key="1">
    <source>
        <dbReference type="SAM" id="SignalP"/>
    </source>
</evidence>
<organism evidence="3">
    <name type="scientific">Salinimicrobium catena</name>
    <dbReference type="NCBI Taxonomy" id="390640"/>
    <lineage>
        <taxon>Bacteria</taxon>
        <taxon>Pseudomonadati</taxon>
        <taxon>Bacteroidota</taxon>
        <taxon>Flavobacteriia</taxon>
        <taxon>Flavobacteriales</taxon>
        <taxon>Flavobacteriaceae</taxon>
        <taxon>Salinimicrobium</taxon>
    </lineage>
</organism>
<evidence type="ECO:0000313" key="3">
    <source>
        <dbReference type="EMBL" id="HER40972.1"/>
    </source>
</evidence>
<dbReference type="EMBL" id="DSEE01000514">
    <property type="protein sequence ID" value="HER40972.1"/>
    <property type="molecule type" value="Genomic_DNA"/>
</dbReference>
<dbReference type="PANTHER" id="PTHR42915">
    <property type="entry name" value="HYPOTHETICAL 460 KDA PROTEIN IN FEUA-SIGW INTERGENIC REGION [PRECURSOR]"/>
    <property type="match status" value="1"/>
</dbReference>
<name>A0A7C2RDR6_9FLAO</name>
<feature type="signal peptide" evidence="1">
    <location>
        <begin position="1"/>
        <end position="21"/>
    </location>
</feature>
<protein>
    <submittedName>
        <fullName evidence="3">DUF1343 domain-containing protein</fullName>
    </submittedName>
</protein>
<dbReference type="Proteomes" id="UP000885753">
    <property type="component" value="Unassembled WGS sequence"/>
</dbReference>
<accession>A0A7C2RDR6</accession>
<dbReference type="AlphaFoldDB" id="A0A7C2RDR6"/>
<dbReference type="InterPro" id="IPR008302">
    <property type="entry name" value="NamZ"/>
</dbReference>
<proteinExistence type="predicted"/>
<reference evidence="3" key="1">
    <citation type="journal article" date="2020" name="mSystems">
        <title>Genome- and Community-Level Interaction Insights into Carbon Utilization and Element Cycling Functions of Hydrothermarchaeota in Hydrothermal Sediment.</title>
        <authorList>
            <person name="Zhou Z."/>
            <person name="Liu Y."/>
            <person name="Xu W."/>
            <person name="Pan J."/>
            <person name="Luo Z.H."/>
            <person name="Li M."/>
        </authorList>
    </citation>
    <scope>NUCLEOTIDE SEQUENCE [LARGE SCALE GENOMIC DNA]</scope>
    <source>
        <strain evidence="3">SpSt-1235</strain>
    </source>
</reference>
<dbReference type="PROSITE" id="PS51257">
    <property type="entry name" value="PROKAR_LIPOPROTEIN"/>
    <property type="match status" value="1"/>
</dbReference>
<sequence length="190" mass="20802">MFLRFFKSTFLFLLIMVTACGNNTAEKRAKDDAAPEKPRQEAKLVLGAERFSEYLPLLKGKNVGVIGNQTSIIPSERGPVHLVDTLLALDISVKKVFAPEHGFRGTADAGEVVQDGKDPKTGLPVLSLYGSNKKPSAEQLEGLDILIFDIQDVGARFYTYISTLHYVMEAAAENGIPVVVLDRPNPNGHY</sequence>
<dbReference type="PANTHER" id="PTHR42915:SF1">
    <property type="entry name" value="PEPTIDOGLYCAN BETA-N-ACETYLMURAMIDASE NAMZ"/>
    <property type="match status" value="1"/>
</dbReference>
<keyword evidence="1" id="KW-0732">Signal</keyword>
<evidence type="ECO:0000259" key="2">
    <source>
        <dbReference type="Pfam" id="PF07075"/>
    </source>
</evidence>
<dbReference type="Pfam" id="PF07075">
    <property type="entry name" value="NamZ_N"/>
    <property type="match status" value="1"/>
</dbReference>
<comment type="caution">
    <text evidence="3">The sequence shown here is derived from an EMBL/GenBank/DDBJ whole genome shotgun (WGS) entry which is preliminary data.</text>
</comment>
<gene>
    <name evidence="3" type="ORF">ENO10_07110</name>
</gene>
<dbReference type="Gene3D" id="3.40.50.12170">
    <property type="entry name" value="Uncharacterised protein PF07075, DUF1343"/>
    <property type="match status" value="1"/>
</dbReference>
<dbReference type="GO" id="GO:0033922">
    <property type="term" value="F:peptidoglycan beta-N-acetylmuramidase activity"/>
    <property type="evidence" value="ECO:0007669"/>
    <property type="project" value="InterPro"/>
</dbReference>
<feature type="domain" description="Peptidoglycan beta-N-acetylmuramidase NamZ N-terminal" evidence="2">
    <location>
        <begin position="63"/>
        <end position="189"/>
    </location>
</feature>
<dbReference type="InterPro" id="IPR048502">
    <property type="entry name" value="NamZ_N"/>
</dbReference>
<feature type="chain" id="PRO_5028229338" evidence="1">
    <location>
        <begin position="22"/>
        <end position="190"/>
    </location>
</feature>
<feature type="non-terminal residue" evidence="3">
    <location>
        <position position="190"/>
    </location>
</feature>